<reference evidence="4 5" key="1">
    <citation type="submission" date="2011-08" db="EMBL/GenBank/DDBJ databases">
        <authorList>
            <person name="Weinstock G."/>
            <person name="Sodergren E."/>
            <person name="Clifton S."/>
            <person name="Fulton L."/>
            <person name="Fulton B."/>
            <person name="Courtney L."/>
            <person name="Fronick C."/>
            <person name="Harrison M."/>
            <person name="Strong C."/>
            <person name="Farmer C."/>
            <person name="Delahaunty K."/>
            <person name="Markovic C."/>
            <person name="Hall O."/>
            <person name="Minx P."/>
            <person name="Tomlinson C."/>
            <person name="Mitreva M."/>
            <person name="Hou S."/>
            <person name="Chen J."/>
            <person name="Wollam A."/>
            <person name="Pepin K.H."/>
            <person name="Johnson M."/>
            <person name="Bhonagiri V."/>
            <person name="Zhang X."/>
            <person name="Suruliraj S."/>
            <person name="Warren W."/>
            <person name="Chinwalla A."/>
            <person name="Mardis E.R."/>
            <person name="Wilson R.K."/>
        </authorList>
    </citation>
    <scope>NUCLEOTIDE SEQUENCE [LARGE SCALE GENOMIC DNA]</scope>
    <source>
        <strain evidence="4 5">F0357</strain>
    </source>
</reference>
<dbReference type="NCBIfam" id="TIGR00512">
    <property type="entry name" value="salvage_mtnA"/>
    <property type="match status" value="1"/>
</dbReference>
<dbReference type="EC" id="5.3.1.23" evidence="3"/>
<dbReference type="GO" id="GO:0019509">
    <property type="term" value="P:L-methionine salvage from methylthioadenosine"/>
    <property type="evidence" value="ECO:0007669"/>
    <property type="project" value="UniProtKB-UniRule"/>
</dbReference>
<dbReference type="PANTHER" id="PTHR43475">
    <property type="entry name" value="METHYLTHIORIBOSE-1-PHOSPHATE ISOMERASE"/>
    <property type="match status" value="1"/>
</dbReference>
<feature type="active site" description="Proton donor" evidence="3">
    <location>
        <position position="245"/>
    </location>
</feature>
<dbReference type="PANTHER" id="PTHR43475:SF1">
    <property type="entry name" value="METHYLTHIORIBOSE-1-PHOSPHATE ISOMERASE"/>
    <property type="match status" value="1"/>
</dbReference>
<dbReference type="NCBIfam" id="NF004326">
    <property type="entry name" value="PRK05720.1"/>
    <property type="match status" value="1"/>
</dbReference>
<dbReference type="InterPro" id="IPR000649">
    <property type="entry name" value="IF-2B-related"/>
</dbReference>
<comment type="similarity">
    <text evidence="3">Belongs to the EIF-2B alpha/beta/delta subunits family. MtnA subfamily.</text>
</comment>
<dbReference type="NCBIfam" id="TIGR00524">
    <property type="entry name" value="eIF-2B_rel"/>
    <property type="match status" value="1"/>
</dbReference>
<evidence type="ECO:0000256" key="2">
    <source>
        <dbReference type="ARBA" id="ARBA00052401"/>
    </source>
</evidence>
<comment type="catalytic activity">
    <reaction evidence="2 3">
        <text>5-(methylsulfanyl)-alpha-D-ribose 1-phosphate = 5-(methylsulfanyl)-D-ribulose 1-phosphate</text>
        <dbReference type="Rhea" id="RHEA:19989"/>
        <dbReference type="ChEBI" id="CHEBI:58533"/>
        <dbReference type="ChEBI" id="CHEBI:58548"/>
        <dbReference type="EC" id="5.3.1.23"/>
    </reaction>
</comment>
<dbReference type="FunFam" id="1.20.120.420:FF:000003">
    <property type="entry name" value="Methylthioribose-1-phosphate isomerase"/>
    <property type="match status" value="1"/>
</dbReference>
<feature type="binding site" evidence="3">
    <location>
        <begin position="44"/>
        <end position="46"/>
    </location>
    <ligand>
        <name>substrate</name>
    </ligand>
</feature>
<feature type="binding site" evidence="3">
    <location>
        <position position="204"/>
    </location>
    <ligand>
        <name>substrate</name>
    </ligand>
</feature>
<dbReference type="UniPathway" id="UPA00904">
    <property type="reaction ID" value="UER00874"/>
</dbReference>
<comment type="function">
    <text evidence="3">Catalyzes the interconversion of methylthioribose-1-phosphate (MTR-1-P) into methylthioribulose-1-phosphate (MTRu-1-P).</text>
</comment>
<keyword evidence="5" id="KW-1185">Reference proteome</keyword>
<protein>
    <recommendedName>
        <fullName evidence="3">Methylthioribose-1-phosphate isomerase</fullName>
        <shortName evidence="3">M1Pi</shortName>
        <shortName evidence="3">MTR-1-P isomerase</shortName>
        <ecNumber evidence="3">5.3.1.23</ecNumber>
    </recommendedName>
    <alternativeName>
        <fullName evidence="3">S-methyl-5-thioribose-1-phosphate isomerase</fullName>
    </alternativeName>
</protein>
<gene>
    <name evidence="3" type="primary">mtnA</name>
    <name evidence="4" type="ORF">HMPREF0080_00776</name>
</gene>
<dbReference type="RefSeq" id="WP_006789763.1">
    <property type="nucleotide sequence ID" value="NZ_JH417574.1"/>
</dbReference>
<comment type="pathway">
    <text evidence="3">Amino-acid biosynthesis; L-methionine biosynthesis via salvage pathway; L-methionine from S-methyl-5-thio-alpha-D-ribose 1-phosphate: step 1/6.</text>
</comment>
<dbReference type="GO" id="GO:0046523">
    <property type="term" value="F:S-methyl-5-thioribose-1-phosphate isomerase activity"/>
    <property type="evidence" value="ECO:0007669"/>
    <property type="project" value="UniProtKB-UniRule"/>
</dbReference>
<feature type="binding site" evidence="3">
    <location>
        <position position="90"/>
    </location>
    <ligand>
        <name>substrate</name>
    </ligand>
</feature>
<keyword evidence="1 3" id="KW-0413">Isomerase</keyword>
<dbReference type="Proteomes" id="UP000005481">
    <property type="component" value="Unassembled WGS sequence"/>
</dbReference>
<dbReference type="PATRIC" id="fig|861450.3.peg.741"/>
<dbReference type="EMBL" id="AGCJ01000023">
    <property type="protein sequence ID" value="EHM42231.1"/>
    <property type="molecule type" value="Genomic_DNA"/>
</dbReference>
<dbReference type="AlphaFoldDB" id="G9YGK9"/>
<dbReference type="OrthoDB" id="9803436at2"/>
<dbReference type="FunFam" id="3.40.50.10470:FF:000006">
    <property type="entry name" value="Methylthioribose-1-phosphate isomerase"/>
    <property type="match status" value="1"/>
</dbReference>
<feature type="site" description="Transition state stabilizer" evidence="3">
    <location>
        <position position="165"/>
    </location>
</feature>
<evidence type="ECO:0000256" key="3">
    <source>
        <dbReference type="HAMAP-Rule" id="MF_01678"/>
    </source>
</evidence>
<feature type="binding site" evidence="3">
    <location>
        <begin position="255"/>
        <end position="256"/>
    </location>
    <ligand>
        <name>substrate</name>
    </ligand>
</feature>
<dbReference type="InterPro" id="IPR037171">
    <property type="entry name" value="NagB/RpiA_transferase-like"/>
</dbReference>
<dbReference type="SUPFAM" id="SSF100950">
    <property type="entry name" value="NagB/RpiA/CoA transferase-like"/>
    <property type="match status" value="1"/>
</dbReference>
<dbReference type="HAMAP" id="MF_01678">
    <property type="entry name" value="Salvage_MtnA"/>
    <property type="match status" value="1"/>
</dbReference>
<dbReference type="InterPro" id="IPR005251">
    <property type="entry name" value="IF-M1Pi"/>
</dbReference>
<sequence>MKTLEWRRNELIILDQTKLPAEETYRRCTSWQDVKDAISVLAVRGAPAIGVAAAYGLVLGASELLRRKITDTAVFSAGLATVAAALDAARPTAVNLHWALTRMLKTAEKELAAGKSSAAITLALEREAVTLHAKDIEINRSISAYGAAAIIMQKGAKKLTVLTHCNAGALATADIGTALGVIRALHKRGLIERVYADETRPLLQGARLTVTELKADGIPVTLITDSTAGWVMKTGRVDAVIVGADRITANGDTANKIGTYSVSVLAKEHRIPFYVAAPLSTFDLSMTKGEEIPIEERHHDEVRRLRDVQLALADADVFNPAFDVTPHQNIEAIFTEKGTIEKPSETTVSAFFRT</sequence>
<proteinExistence type="inferred from homology"/>
<dbReference type="InterPro" id="IPR027363">
    <property type="entry name" value="M1Pi_N"/>
</dbReference>
<dbReference type="Pfam" id="PF01008">
    <property type="entry name" value="IF-2B"/>
    <property type="match status" value="1"/>
</dbReference>
<dbReference type="InterPro" id="IPR042529">
    <property type="entry name" value="IF_2B-like_C"/>
</dbReference>
<dbReference type="HOGENOM" id="CLU_016218_1_2_9"/>
<evidence type="ECO:0000256" key="1">
    <source>
        <dbReference type="ARBA" id="ARBA00023235"/>
    </source>
</evidence>
<dbReference type="eggNOG" id="COG0182">
    <property type="taxonomic scope" value="Bacteria"/>
</dbReference>
<dbReference type="Gene3D" id="3.40.50.10470">
    <property type="entry name" value="Translation initiation factor eif-2b, domain 2"/>
    <property type="match status" value="1"/>
</dbReference>
<name>G9YGK9_9FIRM</name>
<accession>G9YGK9</accession>
<keyword evidence="3" id="KW-0486">Methionine biosynthesis</keyword>
<organism evidence="4 5">
    <name type="scientific">Anaeroglobus geminatus F0357</name>
    <dbReference type="NCBI Taxonomy" id="861450"/>
    <lineage>
        <taxon>Bacteria</taxon>
        <taxon>Bacillati</taxon>
        <taxon>Bacillota</taxon>
        <taxon>Negativicutes</taxon>
        <taxon>Veillonellales</taxon>
        <taxon>Veillonellaceae</taxon>
        <taxon>Anaeroglobus</taxon>
    </lineage>
</organism>
<dbReference type="STRING" id="861450.HMPREF0080_00776"/>
<evidence type="ECO:0000313" key="4">
    <source>
        <dbReference type="EMBL" id="EHM42231.1"/>
    </source>
</evidence>
<comment type="caution">
    <text evidence="4">The sequence shown here is derived from an EMBL/GenBank/DDBJ whole genome shotgun (WGS) entry which is preliminary data.</text>
</comment>
<evidence type="ECO:0000313" key="5">
    <source>
        <dbReference type="Proteomes" id="UP000005481"/>
    </source>
</evidence>
<keyword evidence="3" id="KW-0028">Amino-acid biosynthesis</keyword>
<dbReference type="InterPro" id="IPR011559">
    <property type="entry name" value="Initiation_fac_2B_a/b/d"/>
</dbReference>
<dbReference type="Gene3D" id="1.20.120.420">
    <property type="entry name" value="translation initiation factor eif-2b, domain 1"/>
    <property type="match status" value="1"/>
</dbReference>